<gene>
    <name evidence="8" type="primary">ppk</name>
    <name evidence="14" type="ORF">DWX94_03410</name>
</gene>
<protein>
    <recommendedName>
        <fullName evidence="8 9">Polyphosphate kinase</fullName>
        <ecNumber evidence="8 9">2.7.4.1</ecNumber>
    </recommendedName>
    <alternativeName>
        <fullName evidence="8">ATP-polyphosphate phosphotransferase</fullName>
    </alternativeName>
    <alternativeName>
        <fullName evidence="8">Polyphosphoric acid kinase</fullName>
    </alternativeName>
</protein>
<dbReference type="Pfam" id="PF13090">
    <property type="entry name" value="PP_kinase_C"/>
    <property type="match status" value="1"/>
</dbReference>
<dbReference type="GO" id="GO:0008976">
    <property type="term" value="F:polyphosphate kinase activity"/>
    <property type="evidence" value="ECO:0007669"/>
    <property type="project" value="UniProtKB-UniRule"/>
</dbReference>
<evidence type="ECO:0000313" key="14">
    <source>
        <dbReference type="EMBL" id="RGS43630.1"/>
    </source>
</evidence>
<evidence type="ECO:0000256" key="6">
    <source>
        <dbReference type="ARBA" id="ARBA00022840"/>
    </source>
</evidence>
<evidence type="ECO:0000256" key="2">
    <source>
        <dbReference type="ARBA" id="ARBA00022679"/>
    </source>
</evidence>
<dbReference type="Pfam" id="PF17941">
    <property type="entry name" value="PP_kinase_C_1"/>
    <property type="match status" value="1"/>
</dbReference>
<dbReference type="NCBIfam" id="NF003920">
    <property type="entry name" value="PRK05443.2-1"/>
    <property type="match status" value="1"/>
</dbReference>
<feature type="binding site" evidence="8">
    <location>
        <position position="374"/>
    </location>
    <ligand>
        <name>Mg(2+)</name>
        <dbReference type="ChEBI" id="CHEBI:18420"/>
    </ligand>
</feature>
<evidence type="ECO:0000259" key="10">
    <source>
        <dbReference type="Pfam" id="PF02503"/>
    </source>
</evidence>
<dbReference type="NCBIfam" id="TIGR03705">
    <property type="entry name" value="poly_P_kin"/>
    <property type="match status" value="1"/>
</dbReference>
<feature type="binding site" evidence="8">
    <location>
        <position position="467"/>
    </location>
    <ligand>
        <name>ATP</name>
        <dbReference type="ChEBI" id="CHEBI:30616"/>
    </ligand>
</feature>
<evidence type="ECO:0000256" key="5">
    <source>
        <dbReference type="ARBA" id="ARBA00022777"/>
    </source>
</evidence>
<dbReference type="InterPro" id="IPR041108">
    <property type="entry name" value="PP_kinase_C_1"/>
</dbReference>
<dbReference type="InterPro" id="IPR036832">
    <property type="entry name" value="PPK_N_dom_sf"/>
</dbReference>
<accession>A0A412IU74</accession>
<evidence type="ECO:0000256" key="4">
    <source>
        <dbReference type="ARBA" id="ARBA00022741"/>
    </source>
</evidence>
<comment type="caution">
    <text evidence="14">The sequence shown here is derived from an EMBL/GenBank/DDBJ whole genome shotgun (WGS) entry which is preliminary data.</text>
</comment>
<dbReference type="Pfam" id="PF02503">
    <property type="entry name" value="PP_kinase"/>
    <property type="match status" value="1"/>
</dbReference>
<dbReference type="GO" id="GO:0046872">
    <property type="term" value="F:metal ion binding"/>
    <property type="evidence" value="ECO:0007669"/>
    <property type="project" value="UniProtKB-KW"/>
</dbReference>
<evidence type="ECO:0000313" key="15">
    <source>
        <dbReference type="Proteomes" id="UP000283295"/>
    </source>
</evidence>
<dbReference type="NCBIfam" id="NF003917">
    <property type="entry name" value="PRK05443.1-1"/>
    <property type="match status" value="1"/>
</dbReference>
<evidence type="ECO:0000256" key="7">
    <source>
        <dbReference type="ARBA" id="ARBA00022842"/>
    </source>
</evidence>
<organism evidence="14 15">
    <name type="scientific">Coprococcus eutactus</name>
    <dbReference type="NCBI Taxonomy" id="33043"/>
    <lineage>
        <taxon>Bacteria</taxon>
        <taxon>Bacillati</taxon>
        <taxon>Bacillota</taxon>
        <taxon>Clostridia</taxon>
        <taxon>Lachnospirales</taxon>
        <taxon>Lachnospiraceae</taxon>
        <taxon>Coprococcus</taxon>
    </lineage>
</organism>
<evidence type="ECO:0000256" key="1">
    <source>
        <dbReference type="ARBA" id="ARBA00022553"/>
    </source>
</evidence>
<dbReference type="GO" id="GO:0009358">
    <property type="term" value="C:polyphosphate kinase complex"/>
    <property type="evidence" value="ECO:0007669"/>
    <property type="project" value="InterPro"/>
</dbReference>
<feature type="active site" description="Phosphohistidine intermediate" evidence="8">
    <location>
        <position position="434"/>
    </location>
</feature>
<dbReference type="OrthoDB" id="9761456at2"/>
<dbReference type="PANTHER" id="PTHR30218">
    <property type="entry name" value="POLYPHOSPHATE KINASE"/>
    <property type="match status" value="1"/>
</dbReference>
<dbReference type="CDD" id="cd09165">
    <property type="entry name" value="PLDc_PaPPK1_C1_like"/>
    <property type="match status" value="1"/>
</dbReference>
<keyword evidence="5 8" id="KW-0418">Kinase</keyword>
<dbReference type="Gene3D" id="3.30.1840.10">
    <property type="entry name" value="Polyphosphate kinase middle domain"/>
    <property type="match status" value="1"/>
</dbReference>
<dbReference type="InterPro" id="IPR003414">
    <property type="entry name" value="PP_kinase"/>
</dbReference>
<evidence type="ECO:0000259" key="11">
    <source>
        <dbReference type="Pfam" id="PF13089"/>
    </source>
</evidence>
<dbReference type="InterPro" id="IPR025200">
    <property type="entry name" value="PPK_C_dom2"/>
</dbReference>
<comment type="similarity">
    <text evidence="8 9">Belongs to the polyphosphate kinase 1 (PPK1) family.</text>
</comment>
<dbReference type="SUPFAM" id="SSF143724">
    <property type="entry name" value="PHP14-like"/>
    <property type="match status" value="1"/>
</dbReference>
<comment type="cofactor">
    <cofactor evidence="8">
        <name>Mg(2+)</name>
        <dbReference type="ChEBI" id="CHEBI:18420"/>
    </cofactor>
</comment>
<dbReference type="NCBIfam" id="NF003921">
    <property type="entry name" value="PRK05443.2-2"/>
    <property type="match status" value="1"/>
</dbReference>
<dbReference type="FunFam" id="3.30.870.10:FF:000001">
    <property type="entry name" value="Polyphosphate kinase"/>
    <property type="match status" value="1"/>
</dbReference>
<dbReference type="EMBL" id="QRVK01000005">
    <property type="protein sequence ID" value="RGS43630.1"/>
    <property type="molecule type" value="Genomic_DNA"/>
</dbReference>
<comment type="function">
    <text evidence="8 9">Catalyzes the reversible transfer of the terminal phosphate of ATP to form a long-chain polyphosphate (polyP).</text>
</comment>
<keyword evidence="2 8" id="KW-0808">Transferase</keyword>
<dbReference type="SUPFAM" id="SSF140356">
    <property type="entry name" value="PPK N-terminal domain-like"/>
    <property type="match status" value="1"/>
</dbReference>
<dbReference type="EC" id="2.7.4.1" evidence="8 9"/>
<dbReference type="PIRSF" id="PIRSF015589">
    <property type="entry name" value="PP_kinase"/>
    <property type="match status" value="1"/>
</dbReference>
<feature type="domain" description="Polyphosphate kinase middle" evidence="10">
    <location>
        <begin position="123"/>
        <end position="302"/>
    </location>
</feature>
<feature type="binding site" evidence="8">
    <location>
        <position position="46"/>
    </location>
    <ligand>
        <name>ATP</name>
        <dbReference type="ChEBI" id="CHEBI:30616"/>
    </ligand>
</feature>
<keyword evidence="7 8" id="KW-0460">Magnesium</keyword>
<evidence type="ECO:0000256" key="3">
    <source>
        <dbReference type="ARBA" id="ARBA00022723"/>
    </source>
</evidence>
<reference evidence="14 15" key="1">
    <citation type="submission" date="2018-08" db="EMBL/GenBank/DDBJ databases">
        <title>A genome reference for cultivated species of the human gut microbiota.</title>
        <authorList>
            <person name="Zou Y."/>
            <person name="Xue W."/>
            <person name="Luo G."/>
        </authorList>
    </citation>
    <scope>NUCLEOTIDE SEQUENCE [LARGE SCALE GENOMIC DNA]</scope>
    <source>
        <strain evidence="14 15">AF22-21</strain>
    </source>
</reference>
<comment type="catalytic activity">
    <reaction evidence="8 9">
        <text>[phosphate](n) + ATP = [phosphate](n+1) + ADP</text>
        <dbReference type="Rhea" id="RHEA:19573"/>
        <dbReference type="Rhea" id="RHEA-COMP:9859"/>
        <dbReference type="Rhea" id="RHEA-COMP:14280"/>
        <dbReference type="ChEBI" id="CHEBI:16838"/>
        <dbReference type="ChEBI" id="CHEBI:30616"/>
        <dbReference type="ChEBI" id="CHEBI:456216"/>
        <dbReference type="EC" id="2.7.4.1"/>
    </reaction>
</comment>
<dbReference type="InterPro" id="IPR024953">
    <property type="entry name" value="PP_kinase_middle"/>
</dbReference>
<dbReference type="CDD" id="cd09168">
    <property type="entry name" value="PLDc_PaPPK1_C2_like"/>
    <property type="match status" value="1"/>
</dbReference>
<dbReference type="Pfam" id="PF13089">
    <property type="entry name" value="PP_kinase_N"/>
    <property type="match status" value="1"/>
</dbReference>
<dbReference type="GO" id="GO:0006799">
    <property type="term" value="P:polyphosphate biosynthetic process"/>
    <property type="evidence" value="ECO:0007669"/>
    <property type="project" value="UniProtKB-UniRule"/>
</dbReference>
<keyword evidence="4 8" id="KW-0547">Nucleotide-binding</keyword>
<dbReference type="InterPro" id="IPR036830">
    <property type="entry name" value="PP_kinase_middle_dom_sf"/>
</dbReference>
<dbReference type="NCBIfam" id="NF003918">
    <property type="entry name" value="PRK05443.1-2"/>
    <property type="match status" value="1"/>
</dbReference>
<dbReference type="HAMAP" id="MF_00347">
    <property type="entry name" value="Polyphosphate_kinase"/>
    <property type="match status" value="1"/>
</dbReference>
<dbReference type="AlphaFoldDB" id="A0A412IU74"/>
<keyword evidence="6 8" id="KW-0067">ATP-binding</keyword>
<feature type="domain" description="Polyphosphate kinase C-terminal" evidence="12">
    <location>
        <begin position="502"/>
        <end position="673"/>
    </location>
</feature>
<feature type="binding site" evidence="8">
    <location>
        <position position="404"/>
    </location>
    <ligand>
        <name>Mg(2+)</name>
        <dbReference type="ChEBI" id="CHEBI:18420"/>
    </ligand>
</feature>
<dbReference type="InterPro" id="IPR025198">
    <property type="entry name" value="PPK_N_dom"/>
</dbReference>
<dbReference type="Proteomes" id="UP000283295">
    <property type="component" value="Unassembled WGS sequence"/>
</dbReference>
<name>A0A412IU74_9FIRM</name>
<evidence type="ECO:0000256" key="9">
    <source>
        <dbReference type="RuleBase" id="RU003800"/>
    </source>
</evidence>
<sequence>MADKNSIFYNRELSWLEFDKRCLSEAKDKTIPLFERIKFLSITASNLDEFFMVRIASLTDMVHAGYTKKDIAGMTPQEQLDALHVSTKEFMKNQYQTLNRSLIPQLAQNGLKLVRHYEDLTPKQAKYVDKYFEKDVYPVLTPMAVDSSRPFPLVRNKSLNIGALIYDKKKDVTDIATVQVPSVLPRIVKLPSEEKDVTEIILLEEVIEKNLDKLFLSYDIVCAYPYRIMRNADFSIDEEETADLLKEIEKQLKQRQWGEVIRLEVDEAMDKKLLKELKNHLGVDDEVVYKINGPLDLTFLMKVNGIEGFEHLKYPKYKPQPVPGMGDYSHIFDRIRKGDILLFHPYYEFTPVIEFIRQAANDPDVLAIKQTLYRVSGNSPIIAALAQAAENGKQVTVLVELKARFDEENNIAWAKKLEQAGCHVIYGLVGLKTHSKIALVVRREEDGIRRYVHLGTGNYNDQTAKLYTDMGLLTCSDAIGEDATAVFNMLSGYSEPKKWNKLAVAPIWLKDKFLMLIGREAENARQGKKARIVAKMNSLCDPVIMNALYDASKAGVKIDLIVRGICCIKAGVPGLSENISVRSIVGNYLEHSRIFYFYNDGFEDIYMGSADWMPRNLDKRVEITFPVEDPGLKTKVKEILQIQLADTLKAHIMQPDGSYVKQDLRGKNRLDSQMYFVKKAQAGQEIDGEAENTRVFIPIESHEAEEDSQTE</sequence>
<feature type="domain" description="Polyphosphate kinase N-terminal" evidence="11">
    <location>
        <begin position="8"/>
        <end position="113"/>
    </location>
</feature>
<keyword evidence="1 8" id="KW-0597">Phosphoprotein</keyword>
<evidence type="ECO:0000256" key="8">
    <source>
        <dbReference type="HAMAP-Rule" id="MF_00347"/>
    </source>
</evidence>
<comment type="PTM">
    <text evidence="8 9">An intermediate of this reaction is the autophosphorylated ppk in which a phosphate is covalently linked to a histidine residue through a N-P bond.</text>
</comment>
<dbReference type="GO" id="GO:0005524">
    <property type="term" value="F:ATP binding"/>
    <property type="evidence" value="ECO:0007669"/>
    <property type="project" value="UniProtKB-KW"/>
</dbReference>
<dbReference type="Gene3D" id="1.20.58.310">
    <property type="entry name" value="Polyphosphate kinase N-terminal domain"/>
    <property type="match status" value="1"/>
</dbReference>
<keyword evidence="3 8" id="KW-0479">Metal-binding</keyword>
<proteinExistence type="inferred from homology"/>
<feature type="binding site" evidence="8">
    <location>
        <position position="591"/>
    </location>
    <ligand>
        <name>ATP</name>
        <dbReference type="ChEBI" id="CHEBI:30616"/>
    </ligand>
</feature>
<dbReference type="SUPFAM" id="SSF56024">
    <property type="entry name" value="Phospholipase D/nuclease"/>
    <property type="match status" value="2"/>
</dbReference>
<evidence type="ECO:0000259" key="12">
    <source>
        <dbReference type="Pfam" id="PF13090"/>
    </source>
</evidence>
<feature type="domain" description="Polyphosphate kinase C-terminal" evidence="13">
    <location>
        <begin position="331"/>
        <end position="495"/>
    </location>
</feature>
<evidence type="ECO:0000259" key="13">
    <source>
        <dbReference type="Pfam" id="PF17941"/>
    </source>
</evidence>
<dbReference type="Gene3D" id="3.30.870.10">
    <property type="entry name" value="Endonuclease Chain A"/>
    <property type="match status" value="2"/>
</dbReference>
<feature type="binding site" evidence="8">
    <location>
        <position position="563"/>
    </location>
    <ligand>
        <name>ATP</name>
        <dbReference type="ChEBI" id="CHEBI:30616"/>
    </ligand>
</feature>
<dbReference type="PANTHER" id="PTHR30218:SF0">
    <property type="entry name" value="POLYPHOSPHATE KINASE"/>
    <property type="match status" value="1"/>
</dbReference>